<dbReference type="Proteomes" id="UP001190700">
    <property type="component" value="Unassembled WGS sequence"/>
</dbReference>
<organism evidence="2 3">
    <name type="scientific">Cymbomonas tetramitiformis</name>
    <dbReference type="NCBI Taxonomy" id="36881"/>
    <lineage>
        <taxon>Eukaryota</taxon>
        <taxon>Viridiplantae</taxon>
        <taxon>Chlorophyta</taxon>
        <taxon>Pyramimonadophyceae</taxon>
        <taxon>Pyramimonadales</taxon>
        <taxon>Pyramimonadaceae</taxon>
        <taxon>Cymbomonas</taxon>
    </lineage>
</organism>
<keyword evidence="3" id="KW-1185">Reference proteome</keyword>
<feature type="region of interest" description="Disordered" evidence="1">
    <location>
        <begin position="136"/>
        <end position="172"/>
    </location>
</feature>
<sequence length="172" mass="18112">MKCSKVPSVTALRRYQIGFIRVTDIKMTESAAHGGKNSMQRSRRQPATIVSRSCAEKLPSPIAAVNLSDLQAMLGAEPQAQPSSAPDTHLVPAFREDEQHPGAMHTGRVFTAGSMTTADAMKKMLAALSFTQRSVGLPGAASQGDSTPRAPREADSTPLRPTPGSLVSSAAV</sequence>
<gene>
    <name evidence="2" type="ORF">CYMTET_46667</name>
</gene>
<evidence type="ECO:0000313" key="3">
    <source>
        <dbReference type="Proteomes" id="UP001190700"/>
    </source>
</evidence>
<name>A0AAE0BX98_9CHLO</name>
<accession>A0AAE0BX98</accession>
<protein>
    <submittedName>
        <fullName evidence="2">Uncharacterized protein</fullName>
    </submittedName>
</protein>
<evidence type="ECO:0000313" key="2">
    <source>
        <dbReference type="EMBL" id="KAK3243694.1"/>
    </source>
</evidence>
<comment type="caution">
    <text evidence="2">The sequence shown here is derived from an EMBL/GenBank/DDBJ whole genome shotgun (WGS) entry which is preliminary data.</text>
</comment>
<dbReference type="AlphaFoldDB" id="A0AAE0BX98"/>
<dbReference type="EMBL" id="LGRX02032704">
    <property type="protein sequence ID" value="KAK3243694.1"/>
    <property type="molecule type" value="Genomic_DNA"/>
</dbReference>
<evidence type="ECO:0000256" key="1">
    <source>
        <dbReference type="SAM" id="MobiDB-lite"/>
    </source>
</evidence>
<proteinExistence type="predicted"/>
<reference evidence="2 3" key="1">
    <citation type="journal article" date="2015" name="Genome Biol. Evol.">
        <title>Comparative Genomics of a Bacterivorous Green Alga Reveals Evolutionary Causalities and Consequences of Phago-Mixotrophic Mode of Nutrition.</title>
        <authorList>
            <person name="Burns J.A."/>
            <person name="Paasch A."/>
            <person name="Narechania A."/>
            <person name="Kim E."/>
        </authorList>
    </citation>
    <scope>NUCLEOTIDE SEQUENCE [LARGE SCALE GENOMIC DNA]</scope>
    <source>
        <strain evidence="2 3">PLY_AMNH</strain>
    </source>
</reference>